<comment type="caution">
    <text evidence="1">The sequence shown here is derived from an EMBL/GenBank/DDBJ whole genome shotgun (WGS) entry which is preliminary data.</text>
</comment>
<dbReference type="PANTHER" id="PTHR39472:SF1">
    <property type="entry name" value="EXPRESSED PROTEIN"/>
    <property type="match status" value="1"/>
</dbReference>
<accession>A0A0G2EED9</accession>
<name>A0A0G2EED9_PHACM</name>
<gene>
    <name evidence="1" type="ORF">UCRPC4_g04097</name>
</gene>
<protein>
    <submittedName>
        <fullName evidence="1">Uncharacterized protein</fullName>
    </submittedName>
</protein>
<dbReference type="OrthoDB" id="21214at2759"/>
<dbReference type="PANTHER" id="PTHR39472">
    <property type="entry name" value="EXPRESSED PROTEIN"/>
    <property type="match status" value="1"/>
</dbReference>
<dbReference type="EMBL" id="LCWF01000093">
    <property type="protein sequence ID" value="KKY20824.1"/>
    <property type="molecule type" value="Genomic_DNA"/>
</dbReference>
<evidence type="ECO:0000313" key="2">
    <source>
        <dbReference type="Proteomes" id="UP000053317"/>
    </source>
</evidence>
<evidence type="ECO:0000313" key="1">
    <source>
        <dbReference type="EMBL" id="KKY20824.1"/>
    </source>
</evidence>
<dbReference type="Proteomes" id="UP000053317">
    <property type="component" value="Unassembled WGS sequence"/>
</dbReference>
<sequence>MRVSEAGRCSRPLIIRPSTPEPYQDNEYLEWAQDYPAAPGQAAHVIRRFPRRTSSVETFIFAPQSSDTIEHQDNFIIVEPDEAHIVHPIDLKMASGASPNNSNMFPSFLDTSGNTNNVAGVARQSPSPGPQHSNNQVNGANMATASIMAPLPAGHQADIDYVYGMVVELSNELKKNRELTNSIVRDAEEVMRRYNSSEVQPTTNEIGQEMAAAGRIRELERELAKERKLVELYKREQVENTKLVGEYETAVGTMTQQIREYCTNNKLNYLAQTRHYNNLLQKEKDDHLQSRLARDEWHAKCMKVCGMIRHAKKLADEEFADHIDIISGLQGEVRVLRKCIGLEKEKPEEETGWPYLKEIPLNIEGIDET</sequence>
<organism evidence="1 2">
    <name type="scientific">Phaeomoniella chlamydospora</name>
    <name type="common">Phaeoacremonium chlamydosporum</name>
    <dbReference type="NCBI Taxonomy" id="158046"/>
    <lineage>
        <taxon>Eukaryota</taxon>
        <taxon>Fungi</taxon>
        <taxon>Dikarya</taxon>
        <taxon>Ascomycota</taxon>
        <taxon>Pezizomycotina</taxon>
        <taxon>Eurotiomycetes</taxon>
        <taxon>Chaetothyriomycetidae</taxon>
        <taxon>Phaeomoniellales</taxon>
        <taxon>Phaeomoniellaceae</taxon>
        <taxon>Phaeomoniella</taxon>
    </lineage>
</organism>
<proteinExistence type="predicted"/>
<reference evidence="1 2" key="1">
    <citation type="submission" date="2015-05" db="EMBL/GenBank/DDBJ databases">
        <title>Distinctive expansion of gene families associated with plant cell wall degradation and secondary metabolism in the genomes of grapevine trunk pathogens.</title>
        <authorList>
            <person name="Lawrence D.P."/>
            <person name="Travadon R."/>
            <person name="Rolshausen P.E."/>
            <person name="Baumgartner K."/>
        </authorList>
    </citation>
    <scope>NUCLEOTIDE SEQUENCE [LARGE SCALE GENOMIC DNA]</scope>
    <source>
        <strain evidence="1">UCRPC4</strain>
    </source>
</reference>
<reference evidence="1 2" key="2">
    <citation type="submission" date="2015-05" db="EMBL/GenBank/DDBJ databases">
        <authorList>
            <person name="Morales-Cruz A."/>
            <person name="Amrine K.C."/>
            <person name="Cantu D."/>
        </authorList>
    </citation>
    <scope>NUCLEOTIDE SEQUENCE [LARGE SCALE GENOMIC DNA]</scope>
    <source>
        <strain evidence="1">UCRPC4</strain>
    </source>
</reference>
<dbReference type="AlphaFoldDB" id="A0A0G2EED9"/>
<keyword evidence="2" id="KW-1185">Reference proteome</keyword>